<evidence type="ECO:0000256" key="1">
    <source>
        <dbReference type="SAM" id="Phobius"/>
    </source>
</evidence>
<evidence type="ECO:0000313" key="3">
    <source>
        <dbReference type="Proteomes" id="UP000463388"/>
    </source>
</evidence>
<organism evidence="2 3">
    <name type="scientific">Adlercreutzia mucosicola</name>
    <dbReference type="NCBI Taxonomy" id="580026"/>
    <lineage>
        <taxon>Bacteria</taxon>
        <taxon>Bacillati</taxon>
        <taxon>Actinomycetota</taxon>
        <taxon>Coriobacteriia</taxon>
        <taxon>Eggerthellales</taxon>
        <taxon>Eggerthellaceae</taxon>
        <taxon>Adlercreutzia</taxon>
    </lineage>
</organism>
<keyword evidence="1" id="KW-0472">Membrane</keyword>
<feature type="transmembrane region" description="Helical" evidence="1">
    <location>
        <begin position="36"/>
        <end position="57"/>
    </location>
</feature>
<dbReference type="Proteomes" id="UP000463388">
    <property type="component" value="Unassembled WGS sequence"/>
</dbReference>
<accession>A0A6N8JM55</accession>
<sequence>MAIACWACTLPWAVAAVLLVVGVIGVLRGSGRAPTLAAAVVAVVCAVAFLVFSGMASDMGEGTVMPVLFAAASIAAAVCAFVGRRA</sequence>
<reference evidence="2 3" key="1">
    <citation type="submission" date="2019-12" db="EMBL/GenBank/DDBJ databases">
        <title>Microbes associate with the intestines of laboratory mice.</title>
        <authorList>
            <person name="Navarre W."/>
            <person name="Wong E."/>
        </authorList>
    </citation>
    <scope>NUCLEOTIDE SEQUENCE [LARGE SCALE GENOMIC DNA]</scope>
    <source>
        <strain evidence="2 3">NM66_B29</strain>
    </source>
</reference>
<protein>
    <submittedName>
        <fullName evidence="2">Uncharacterized protein</fullName>
    </submittedName>
</protein>
<comment type="caution">
    <text evidence="2">The sequence shown here is derived from an EMBL/GenBank/DDBJ whole genome shotgun (WGS) entry which is preliminary data.</text>
</comment>
<proteinExistence type="predicted"/>
<gene>
    <name evidence="2" type="ORF">GKZ27_00535</name>
</gene>
<dbReference type="AlphaFoldDB" id="A0A6N8JM55"/>
<name>A0A6N8JM55_9ACTN</name>
<evidence type="ECO:0000313" key="2">
    <source>
        <dbReference type="EMBL" id="MVX59966.1"/>
    </source>
</evidence>
<feature type="transmembrane region" description="Helical" evidence="1">
    <location>
        <begin position="63"/>
        <end position="83"/>
    </location>
</feature>
<feature type="transmembrane region" description="Helical" evidence="1">
    <location>
        <begin position="12"/>
        <end position="29"/>
    </location>
</feature>
<keyword evidence="3" id="KW-1185">Reference proteome</keyword>
<dbReference type="RefSeq" id="WP_160344221.1">
    <property type="nucleotide sequence ID" value="NZ_WSRR01000001.1"/>
</dbReference>
<keyword evidence="1" id="KW-1133">Transmembrane helix</keyword>
<dbReference type="EMBL" id="WSRR01000001">
    <property type="protein sequence ID" value="MVX59966.1"/>
    <property type="molecule type" value="Genomic_DNA"/>
</dbReference>
<keyword evidence="1" id="KW-0812">Transmembrane</keyword>